<accession>A0AC11EUX1</accession>
<name>A0AC11EUX1_SHEEP</name>
<reference evidence="1" key="2">
    <citation type="submission" date="2025-08" db="UniProtKB">
        <authorList>
            <consortium name="Ensembl"/>
        </authorList>
    </citation>
    <scope>IDENTIFICATION</scope>
</reference>
<evidence type="ECO:0000313" key="1">
    <source>
        <dbReference type="Ensembl" id="ENSOARP00020063360.1"/>
    </source>
</evidence>
<gene>
    <name evidence="1" type="primary">LOC101103602</name>
</gene>
<sequence>MPGVIWLSHLLVVLLPVALLGAVWLGATMLFWWQAPARSRIPRAQKRREEALRRMAALAERLRQQEPELDPKPILELPLEKLVQKLLADELSLESVLCSYLEEAMKVHQEVNCLTDFLDECEEQLQALKKLKKSERGLLYGVPISLKDVYDCMGHDSTCGLAQFLEKPAAKDGVVVKVLKAQGAIPFVKTNISQTLLSFDCSNPIYGQTLNPQNLKKTPGGSSGGEGALLAKGGSILGMGTDTGGSIRIPASFCGVCGIRVTGYRLSNSGVASAVKGRKTVVTVTGPLAWDVESLALCLRALLSEHMHRLDPTVPFLPFREEVYSSNRPLRIGYYESDGFTQPSPSMARAVKLTCRLLRDAGHQVIPFSVPRTEYAFFHLFLGSLFADEGASLLEKLKGDIVDPSMKNTVTSLRLPDSLKRFLAWIWKYIEPRVSQGLETLCGVGTPKKLWELHTAVEEYQQEFIAKWRSLDLDVLLSPALDPAFFVGYPAKTQGGERICGAFSGCAVHRFAMGRGTVSPVHEGGGDLSQEQDGTQVIRHSSSWRSFYILIQVCSQSSFLLMNTRSALFLLLLEAHQKFSLLSLCVAAQYTDFPDYPSMGSRVTCSINILTGWLCDLWSRWGGRAIDFEWPSTSSCSPPVQSLRCYPRLQERGEGPKLRAGRPGPSPGSATGLVCDARQVTSPLWTCLIIYKLRGLDLM</sequence>
<protein>
    <submittedName>
        <fullName evidence="1">Uncharacterized protein</fullName>
    </submittedName>
</protein>
<proteinExistence type="predicted"/>
<reference evidence="1" key="1">
    <citation type="submission" date="2020-11" db="EMBL/GenBank/DDBJ databases">
        <authorList>
            <person name="Davenport K.M."/>
            <person name="Bickhart D.M."/>
            <person name="Smith T.P.L."/>
            <person name="Murdoch B.M."/>
            <person name="Rosen B.D."/>
        </authorList>
    </citation>
    <scope>NUCLEOTIDE SEQUENCE [LARGE SCALE GENOMIC DNA]</scope>
    <source>
        <strain evidence="1">OAR_USU_Benz2616</strain>
    </source>
</reference>
<reference evidence="1" key="3">
    <citation type="submission" date="2025-09" db="UniProtKB">
        <authorList>
            <consortium name="Ensembl"/>
        </authorList>
    </citation>
    <scope>IDENTIFICATION</scope>
</reference>
<dbReference type="Ensembl" id="ENSOART00020058546.1">
    <property type="protein sequence ID" value="ENSOARP00020063360.1"/>
    <property type="gene ID" value="ENSOARG00020001062.2"/>
</dbReference>
<organism evidence="1">
    <name type="scientific">Ovis aries</name>
    <name type="common">Sheep</name>
    <dbReference type="NCBI Taxonomy" id="9940"/>
    <lineage>
        <taxon>Eukaryota</taxon>
        <taxon>Metazoa</taxon>
        <taxon>Chordata</taxon>
        <taxon>Craniata</taxon>
        <taxon>Vertebrata</taxon>
        <taxon>Euteleostomi</taxon>
        <taxon>Mammalia</taxon>
        <taxon>Eutheria</taxon>
        <taxon>Laurasiatheria</taxon>
        <taxon>Artiodactyla</taxon>
        <taxon>Ruminantia</taxon>
        <taxon>Pecora</taxon>
        <taxon>Bovidae</taxon>
        <taxon>Caprinae</taxon>
        <taxon>Ovis</taxon>
    </lineage>
</organism>